<dbReference type="Proteomes" id="UP000178570">
    <property type="component" value="Unassembled WGS sequence"/>
</dbReference>
<evidence type="ECO:0000313" key="2">
    <source>
        <dbReference type="Proteomes" id="UP000178570"/>
    </source>
</evidence>
<sequence length="306" mass="35867">MSYKNKKLKKVRFNQLKRSIGLIKIALWKKIKVLLPKRKETAVLKQTVFLMQDLRLLAERVRENNKKIQTWVDKYIEECILVGKPVQILTQWCFSLDFEVRLQKQGGKFAPTKTERELVFKWFPTVLEVFEKRNVPINWIVTFNRSYLDSGRLEPETERAYQEMVQGLFDEAGLSSKILLCNWEDDVLLKKPEPDKNVLENLGEFLVPAALQIVFNQHKSWALGEAGLKQADEELWQDVKFQIACEAEEGRFLCDSEESPLSEGKFILVPLEVAERYNPTFLILNPEFEERIASLLPPYPWRMTEE</sequence>
<comment type="caution">
    <text evidence="1">The sequence shown here is derived from an EMBL/GenBank/DDBJ whole genome shotgun (WGS) entry which is preliminary data.</text>
</comment>
<evidence type="ECO:0000313" key="1">
    <source>
        <dbReference type="EMBL" id="OGY40228.1"/>
    </source>
</evidence>
<accession>A0A1G1XJP4</accession>
<dbReference type="EMBL" id="MHHY01000009">
    <property type="protein sequence ID" value="OGY40228.1"/>
    <property type="molecule type" value="Genomic_DNA"/>
</dbReference>
<name>A0A1G1XJP4_9BACT</name>
<organism evidence="1 2">
    <name type="scientific">Candidatus Brennerbacteria bacterium RIFOXYD1_FULL_41_16</name>
    <dbReference type="NCBI Taxonomy" id="1797529"/>
    <lineage>
        <taxon>Bacteria</taxon>
        <taxon>Candidatus Brenneribacteriota</taxon>
    </lineage>
</organism>
<gene>
    <name evidence="1" type="ORF">A2570_03005</name>
</gene>
<dbReference type="AlphaFoldDB" id="A0A1G1XJP4"/>
<dbReference type="STRING" id="1797529.A2570_03005"/>
<proteinExistence type="predicted"/>
<reference evidence="1 2" key="1">
    <citation type="journal article" date="2016" name="Nat. Commun.">
        <title>Thousands of microbial genomes shed light on interconnected biogeochemical processes in an aquifer system.</title>
        <authorList>
            <person name="Anantharaman K."/>
            <person name="Brown C.T."/>
            <person name="Hug L.A."/>
            <person name="Sharon I."/>
            <person name="Castelle C.J."/>
            <person name="Probst A.J."/>
            <person name="Thomas B.C."/>
            <person name="Singh A."/>
            <person name="Wilkins M.J."/>
            <person name="Karaoz U."/>
            <person name="Brodie E.L."/>
            <person name="Williams K.H."/>
            <person name="Hubbard S.S."/>
            <person name="Banfield J.F."/>
        </authorList>
    </citation>
    <scope>NUCLEOTIDE SEQUENCE [LARGE SCALE GENOMIC DNA]</scope>
</reference>
<protein>
    <submittedName>
        <fullName evidence="1">Uncharacterized protein</fullName>
    </submittedName>
</protein>